<dbReference type="PRINTS" id="PR00114">
    <property type="entry name" value="STPHPHTASE"/>
</dbReference>
<proteinExistence type="predicted"/>
<dbReference type="GO" id="GO:0005737">
    <property type="term" value="C:cytoplasm"/>
    <property type="evidence" value="ECO:0007669"/>
    <property type="project" value="TreeGrafter"/>
</dbReference>
<gene>
    <name evidence="3" type="ORF">UABAM_01955</name>
</gene>
<dbReference type="InterPro" id="IPR004843">
    <property type="entry name" value="Calcineurin-like_PHP"/>
</dbReference>
<dbReference type="SUPFAM" id="SSF56300">
    <property type="entry name" value="Metallo-dependent phosphatases"/>
    <property type="match status" value="1"/>
</dbReference>
<dbReference type="Gene3D" id="3.40.50.300">
    <property type="entry name" value="P-loop containing nucleotide triphosphate hydrolases"/>
    <property type="match status" value="1"/>
</dbReference>
<organism evidence="3 4">
    <name type="scientific">Uabimicrobium amorphum</name>
    <dbReference type="NCBI Taxonomy" id="2596890"/>
    <lineage>
        <taxon>Bacteria</taxon>
        <taxon>Pseudomonadati</taxon>
        <taxon>Planctomycetota</taxon>
        <taxon>Candidatus Uabimicrobiia</taxon>
        <taxon>Candidatus Uabimicrobiales</taxon>
        <taxon>Candidatus Uabimicrobiaceae</taxon>
        <taxon>Candidatus Uabimicrobium</taxon>
    </lineage>
</organism>
<dbReference type="PANTHER" id="PTHR42850:SF7">
    <property type="entry name" value="BIS(5'-NUCLEOSYL)-TETRAPHOSPHATASE PRPE [ASYMMETRICAL]"/>
    <property type="match status" value="1"/>
</dbReference>
<dbReference type="Gene3D" id="3.30.470.30">
    <property type="entry name" value="DNA ligase/mRNA capping enzyme"/>
    <property type="match status" value="2"/>
</dbReference>
<dbReference type="NCBIfam" id="TIGR04075">
    <property type="entry name" value="bacter_Pnkp"/>
    <property type="match status" value="1"/>
</dbReference>
<dbReference type="Gene3D" id="3.60.21.10">
    <property type="match status" value="1"/>
</dbReference>
<dbReference type="AlphaFoldDB" id="A0A5S9ILL9"/>
<dbReference type="InterPro" id="IPR029052">
    <property type="entry name" value="Metallo-depent_PP-like"/>
</dbReference>
<dbReference type="InterPro" id="IPR006186">
    <property type="entry name" value="Ser/Thr-sp_prot-phosphatase"/>
</dbReference>
<dbReference type="EMBL" id="AP019860">
    <property type="protein sequence ID" value="BBM83602.1"/>
    <property type="molecule type" value="Genomic_DNA"/>
</dbReference>
<dbReference type="RefSeq" id="WP_151967796.1">
    <property type="nucleotide sequence ID" value="NZ_AP019860.1"/>
</dbReference>
<accession>A0A5S9ILL9</accession>
<sequence length="847" mass="96474">MEIKIPELSLVILMGAAGSGKSTFAKRLFLNTEVVSSDFCRALVSDDEDCQEANEDAFAVVHEIVRRRLKRGKFTVVDATNLHTQARDPLRALAKKYHFFPVVVALDVSEKTCKTQNEQRERQVAGSVIHRQVRDFKLALKSLKNEGFRLIFKVKENEMSAVKFTRQPLWNNKSHENGPFDIIGDVHGCIDELKTLLGNLGYTIEKNDNKYSVKAPNTRKAVFVGDLVDRGPDSCEVLRLVMDMVAANVAICVPGNHDAKLMRKLKGRNVQLKHGLAETIAQLEKETPQFRERVKEFIFSLVSHYILDNGNLVVAHAGLKENMQGRGSKAVRDFCLYGETTGETDEFGLPIRYNWASEYKGKAMVVYGHTPIPEAEWFNNTLNIDTGCVFGGKLTALRYPEKEIVCVEAAREYSKPIRPIGTGMVTKELTTQQQYDDLLNVEDYLHKQFIETSLRNVTIREGNAAAALEVMTRYALHPKWLIYLPATMSPCETSKDPQYLEHPLEAFDYYRQNNIERVICEEKHMGSRAVIVICKDKETVVKRFGIQEDRLGVCYTRSGRNFFEDEVLEKQFFSRLHAALCASNFWEKFSSNWVCLDCELMPWSVKAQLLLEDQYAAVATASRTATPHVLSALQLAQQRGIDTKNNIEKYQEREKLLEAYAEVYRGYCWPVKSVEDLRLAPFHILATEGCVHSDKDHLWHMQNIAEVCEHDQMLMATKWKTIAVNNEEDVAEGLKWWLDLTASGKEGMVVKPIDFVVHHGKKLLQPAVKCRGREYLRITYGPEYTLSENIVKLKNRALARKRNLALQEFSLGLESLQRFVDGKPLREVHQCVFGILALESEAVDPRL</sequence>
<dbReference type="InterPro" id="IPR027417">
    <property type="entry name" value="P-loop_NTPase"/>
</dbReference>
<dbReference type="Pfam" id="PF00149">
    <property type="entry name" value="Metallophos"/>
    <property type="match status" value="1"/>
</dbReference>
<evidence type="ECO:0000313" key="3">
    <source>
        <dbReference type="EMBL" id="BBM83602.1"/>
    </source>
</evidence>
<dbReference type="Proteomes" id="UP000326354">
    <property type="component" value="Chromosome"/>
</dbReference>
<dbReference type="GO" id="GO:0016791">
    <property type="term" value="F:phosphatase activity"/>
    <property type="evidence" value="ECO:0007669"/>
    <property type="project" value="TreeGrafter"/>
</dbReference>
<dbReference type="InterPro" id="IPR041780">
    <property type="entry name" value="MPP_PrpE-like"/>
</dbReference>
<evidence type="ECO:0000313" key="4">
    <source>
        <dbReference type="Proteomes" id="UP000326354"/>
    </source>
</evidence>
<reference evidence="3 4" key="1">
    <citation type="submission" date="2019-08" db="EMBL/GenBank/DDBJ databases">
        <title>Complete genome sequence of Candidatus Uab amorphum.</title>
        <authorList>
            <person name="Shiratori T."/>
            <person name="Suzuki S."/>
            <person name="Kakizawa Y."/>
            <person name="Ishida K."/>
        </authorList>
    </citation>
    <scope>NUCLEOTIDE SEQUENCE [LARGE SCALE GENOMIC DNA]</scope>
    <source>
        <strain evidence="3 4">SRT547</strain>
    </source>
</reference>
<dbReference type="Pfam" id="PF16542">
    <property type="entry name" value="PNKP_ligase"/>
    <property type="match status" value="1"/>
</dbReference>
<dbReference type="GO" id="GO:0016301">
    <property type="term" value="F:kinase activity"/>
    <property type="evidence" value="ECO:0007669"/>
    <property type="project" value="UniProtKB-KW"/>
</dbReference>
<dbReference type="KEGG" id="uam:UABAM_01955"/>
<dbReference type="CDD" id="cd07423">
    <property type="entry name" value="MPP_Prp_like"/>
    <property type="match status" value="1"/>
</dbReference>
<keyword evidence="3" id="KW-0418">Kinase</keyword>
<dbReference type="SUPFAM" id="SSF52540">
    <property type="entry name" value="P-loop containing nucleoside triphosphate hydrolases"/>
    <property type="match status" value="1"/>
</dbReference>
<evidence type="ECO:0000259" key="1">
    <source>
        <dbReference type="Pfam" id="PF00149"/>
    </source>
</evidence>
<protein>
    <submittedName>
        <fullName evidence="3">Polynucleotide kinase-phosphatase</fullName>
    </submittedName>
</protein>
<evidence type="ECO:0000259" key="2">
    <source>
        <dbReference type="Pfam" id="PF16542"/>
    </source>
</evidence>
<dbReference type="InterPro" id="IPR024028">
    <property type="entry name" value="PNKP_bac"/>
</dbReference>
<dbReference type="PANTHER" id="PTHR42850">
    <property type="entry name" value="METALLOPHOSPHOESTERASE"/>
    <property type="match status" value="1"/>
</dbReference>
<feature type="domain" description="Polynucleotide kinase-phosphatase ligase" evidence="2">
    <location>
        <begin position="466"/>
        <end position="841"/>
    </location>
</feature>
<dbReference type="InterPro" id="IPR050126">
    <property type="entry name" value="Ap4A_hydrolase"/>
</dbReference>
<dbReference type="InterPro" id="IPR032380">
    <property type="entry name" value="PNKP_ligase_dom"/>
</dbReference>
<dbReference type="OrthoDB" id="9779903at2"/>
<dbReference type="Pfam" id="PF13671">
    <property type="entry name" value="AAA_33"/>
    <property type="match status" value="1"/>
</dbReference>
<dbReference type="SUPFAM" id="SSF56091">
    <property type="entry name" value="DNA ligase/mRNA capping enzyme, catalytic domain"/>
    <property type="match status" value="1"/>
</dbReference>
<keyword evidence="4" id="KW-1185">Reference proteome</keyword>
<name>A0A5S9ILL9_UABAM</name>
<keyword evidence="3" id="KW-0808">Transferase</keyword>
<feature type="domain" description="Calcineurin-like phosphoesterase" evidence="1">
    <location>
        <begin position="179"/>
        <end position="377"/>
    </location>
</feature>